<dbReference type="PANTHER" id="PTHR46847:SF1">
    <property type="entry name" value="D-ALLOSE-BINDING PERIPLASMIC PROTEIN-RELATED"/>
    <property type="match status" value="1"/>
</dbReference>
<keyword evidence="6" id="KW-1185">Reference proteome</keyword>
<comment type="caution">
    <text evidence="5">The sequence shown here is derived from an EMBL/GenBank/DDBJ whole genome shotgun (WGS) entry which is preliminary data.</text>
</comment>
<dbReference type="RefSeq" id="WP_130989453.1">
    <property type="nucleotide sequence ID" value="NZ_SISK01000001.1"/>
</dbReference>
<evidence type="ECO:0000313" key="6">
    <source>
        <dbReference type="Proteomes" id="UP000293520"/>
    </source>
</evidence>
<evidence type="ECO:0000256" key="4">
    <source>
        <dbReference type="SAM" id="SignalP"/>
    </source>
</evidence>
<evidence type="ECO:0000313" key="5">
    <source>
        <dbReference type="EMBL" id="TBN43752.1"/>
    </source>
</evidence>
<feature type="signal peptide" evidence="4">
    <location>
        <begin position="1"/>
        <end position="20"/>
    </location>
</feature>
<accession>A0A4Q9GBL1</accession>
<dbReference type="AlphaFoldDB" id="A0A4Q9GBL1"/>
<dbReference type="InterPro" id="IPR028082">
    <property type="entry name" value="Peripla_BP_I"/>
</dbReference>
<dbReference type="Gene3D" id="3.40.50.2300">
    <property type="match status" value="1"/>
</dbReference>
<comment type="similarity">
    <text evidence="2">Belongs to the bacterial solute-binding protein 2 family.</text>
</comment>
<sequence length="146" mass="15572">MIRLTATTALCLSLAVPALADTQIGVTMTSFDSPFLTILLDGIRSEAGKTQGVTLSVEDAFAQPDCPIQIIEKQVANWNRVQAQDRVTSWMTAGLEFDAIVANNDEMTIGAAQALAATTGQGRQVEAEHGIPFEPVTPASMADYQM</sequence>
<evidence type="ECO:0008006" key="7">
    <source>
        <dbReference type="Google" id="ProtNLM"/>
    </source>
</evidence>
<dbReference type="GO" id="GO:0030313">
    <property type="term" value="C:cell envelope"/>
    <property type="evidence" value="ECO:0007669"/>
    <property type="project" value="UniProtKB-SubCell"/>
</dbReference>
<dbReference type="EMBL" id="SISK01000001">
    <property type="protein sequence ID" value="TBN43752.1"/>
    <property type="molecule type" value="Genomic_DNA"/>
</dbReference>
<comment type="subcellular location">
    <subcellularLocation>
        <location evidence="1">Cell envelope</location>
    </subcellularLocation>
</comment>
<dbReference type="SUPFAM" id="SSF53822">
    <property type="entry name" value="Periplasmic binding protein-like I"/>
    <property type="match status" value="1"/>
</dbReference>
<evidence type="ECO:0000256" key="2">
    <source>
        <dbReference type="ARBA" id="ARBA00007639"/>
    </source>
</evidence>
<dbReference type="Proteomes" id="UP000293520">
    <property type="component" value="Unassembled WGS sequence"/>
</dbReference>
<evidence type="ECO:0000256" key="1">
    <source>
        <dbReference type="ARBA" id="ARBA00004196"/>
    </source>
</evidence>
<dbReference type="OrthoDB" id="9773673at2"/>
<gene>
    <name evidence="5" type="ORF">EYE42_01025</name>
</gene>
<feature type="chain" id="PRO_5020558428" description="Sugar ABC transporter substrate-binding protein" evidence="4">
    <location>
        <begin position="21"/>
        <end position="146"/>
    </location>
</feature>
<protein>
    <recommendedName>
        <fullName evidence="7">Sugar ABC transporter substrate-binding protein</fullName>
    </recommendedName>
</protein>
<evidence type="ECO:0000256" key="3">
    <source>
        <dbReference type="ARBA" id="ARBA00022729"/>
    </source>
</evidence>
<dbReference type="PANTHER" id="PTHR46847">
    <property type="entry name" value="D-ALLOSE-BINDING PERIPLASMIC PROTEIN-RELATED"/>
    <property type="match status" value="1"/>
</dbReference>
<organism evidence="5 6">
    <name type="scientific">Paracoccus subflavus</name>
    <dbReference type="NCBI Taxonomy" id="2528244"/>
    <lineage>
        <taxon>Bacteria</taxon>
        <taxon>Pseudomonadati</taxon>
        <taxon>Pseudomonadota</taxon>
        <taxon>Alphaproteobacteria</taxon>
        <taxon>Rhodobacterales</taxon>
        <taxon>Paracoccaceae</taxon>
        <taxon>Paracoccus</taxon>
    </lineage>
</organism>
<proteinExistence type="inferred from homology"/>
<keyword evidence="3 4" id="KW-0732">Signal</keyword>
<reference evidence="5 6" key="1">
    <citation type="submission" date="2019-02" db="EMBL/GenBank/DDBJ databases">
        <title>Paracoccus subflavus sp. nov., isolated from marine sediment of the Pacific Ocean.</title>
        <authorList>
            <person name="Zhang G."/>
        </authorList>
    </citation>
    <scope>NUCLEOTIDE SEQUENCE [LARGE SCALE GENOMIC DNA]</scope>
    <source>
        <strain evidence="5 6">GY0581</strain>
    </source>
</reference>
<name>A0A4Q9GBL1_9RHOB</name>